<dbReference type="SUPFAM" id="SSF52058">
    <property type="entry name" value="L domain-like"/>
    <property type="match status" value="1"/>
</dbReference>
<dbReference type="HOGENOM" id="CLU_548218_0_0_6"/>
<comment type="caution">
    <text evidence="3">The sequence shown here is derived from an EMBL/GenBank/DDBJ whole genome shotgun (WGS) entry which is preliminary data.</text>
</comment>
<dbReference type="InterPro" id="IPR025875">
    <property type="entry name" value="Leu-rich_rpt_4"/>
</dbReference>
<proteinExistence type="predicted"/>
<dbReference type="AlphaFoldDB" id="Q1N4Z7"/>
<dbReference type="PROSITE" id="PS51450">
    <property type="entry name" value="LRR"/>
    <property type="match status" value="3"/>
</dbReference>
<dbReference type="OrthoDB" id="1467561at2"/>
<name>Q1N4Z7_9GAMM</name>
<dbReference type="STRING" id="207949.RED65_00935"/>
<dbReference type="Pfam" id="PF12799">
    <property type="entry name" value="LRR_4"/>
    <property type="match status" value="1"/>
</dbReference>
<dbReference type="EMBL" id="AAQH01000002">
    <property type="protein sequence ID" value="EAT13281.1"/>
    <property type="molecule type" value="Genomic_DNA"/>
</dbReference>
<dbReference type="PANTHER" id="PTHR46652:SF3">
    <property type="entry name" value="LEUCINE-RICH REPEAT-CONTAINING PROTEIN 9"/>
    <property type="match status" value="1"/>
</dbReference>
<reference evidence="3 4" key="1">
    <citation type="submission" date="2006-03" db="EMBL/GenBank/DDBJ databases">
        <authorList>
            <person name="Pinhassi J."/>
            <person name="Pedros-Alio C."/>
            <person name="Ferriera S."/>
            <person name="Johnson J."/>
            <person name="Kravitz S."/>
            <person name="Halpern A."/>
            <person name="Remington K."/>
            <person name="Beeson K."/>
            <person name="Tran B."/>
            <person name="Rogers Y.-H."/>
            <person name="Friedman R."/>
            <person name="Venter J.C."/>
        </authorList>
    </citation>
    <scope>NUCLEOTIDE SEQUENCE [LARGE SCALE GENOMIC DNA]</scope>
    <source>
        <strain evidence="3 4">RED65</strain>
    </source>
</reference>
<keyword evidence="1" id="KW-0433">Leucine-rich repeat</keyword>
<keyword evidence="2" id="KW-0677">Repeat</keyword>
<dbReference type="SMART" id="SM00365">
    <property type="entry name" value="LRR_SD22"/>
    <property type="match status" value="4"/>
</dbReference>
<organism evidence="3 4">
    <name type="scientific">Bermanella marisrubri</name>
    <dbReference type="NCBI Taxonomy" id="207949"/>
    <lineage>
        <taxon>Bacteria</taxon>
        <taxon>Pseudomonadati</taxon>
        <taxon>Pseudomonadota</taxon>
        <taxon>Gammaproteobacteria</taxon>
        <taxon>Oceanospirillales</taxon>
        <taxon>Oceanospirillaceae</taxon>
        <taxon>Bermanella</taxon>
    </lineage>
</organism>
<gene>
    <name evidence="3" type="ORF">RED65_00935</name>
</gene>
<dbReference type="InterPro" id="IPR001611">
    <property type="entry name" value="Leu-rich_rpt"/>
</dbReference>
<dbReference type="Proteomes" id="UP000004263">
    <property type="component" value="Unassembled WGS sequence"/>
</dbReference>
<accession>Q1N4Z7</accession>
<dbReference type="Gene3D" id="3.80.10.10">
    <property type="entry name" value="Ribonuclease Inhibitor"/>
    <property type="match status" value="2"/>
</dbReference>
<sequence length="497" mass="56729">MILMRILFLHLLVLFSVPSWSLDFIIGKDQAPINQHDYEVLKKVAENAQLPVEEFRHYLDRDQYIVDDNGLIYWDKEENGIIDGDDSFQDAGLAHLGNSYITDDKGNVVALDVIKSSFSQTELLNGFKHLIAVHLFKNKVSDIRLSNLPELRSLNVYHGDGTVTTVSELSNLKKLAYLNVFDLSVADFEKASGLESLYKVELTSADIGSFKGLENMPNLKEMSISVGGGFNGHNLKTLDSLPKDHGLEKLKLSSGYTTDISGIAHLSKLKRFEFWNNNKKLKDLSPLNKLKNLEELEVTAFAVKDFAFLKDMPKLKSITTYHAPITSLEGLHEAPNLEELKLYSGKLEEIAGLQGNPELKTLYFNNHNIKKLAGLNKLKKLNTLDVSRNHIEKIEGLEHNQCLEKLWLNSNPVKKLENLDHLPILRELGLDRTNITKLDGWQNLDRLGKIIIDPSQLEYKRSNDRYFYRYIPIKEIDMKLKQSEPITEEEYKKYDCL</sequence>
<dbReference type="SUPFAM" id="SSF52047">
    <property type="entry name" value="RNI-like"/>
    <property type="match status" value="1"/>
</dbReference>
<dbReference type="InterPro" id="IPR032675">
    <property type="entry name" value="LRR_dom_sf"/>
</dbReference>
<evidence type="ECO:0000313" key="3">
    <source>
        <dbReference type="EMBL" id="EAT13281.1"/>
    </source>
</evidence>
<protein>
    <submittedName>
        <fullName evidence="3">Leucine-rich protein</fullName>
    </submittedName>
</protein>
<dbReference type="InterPro" id="IPR050836">
    <property type="entry name" value="SDS22/Internalin_LRR"/>
</dbReference>
<dbReference type="PANTHER" id="PTHR46652">
    <property type="entry name" value="LEUCINE-RICH REPEAT AND IQ DOMAIN-CONTAINING PROTEIN 1-RELATED"/>
    <property type="match status" value="1"/>
</dbReference>
<evidence type="ECO:0000256" key="2">
    <source>
        <dbReference type="ARBA" id="ARBA00022737"/>
    </source>
</evidence>
<keyword evidence="4" id="KW-1185">Reference proteome</keyword>
<evidence type="ECO:0000313" key="4">
    <source>
        <dbReference type="Proteomes" id="UP000004263"/>
    </source>
</evidence>
<evidence type="ECO:0000256" key="1">
    <source>
        <dbReference type="ARBA" id="ARBA00022614"/>
    </source>
</evidence>